<dbReference type="AlphaFoldDB" id="A0A1G1YUZ7"/>
<name>A0A1G1YUZ7_9BACT</name>
<protein>
    <submittedName>
        <fullName evidence="1">Uncharacterized protein</fullName>
    </submittedName>
</protein>
<organism evidence="1 2">
    <name type="scientific">Candidatus Buchananbacteria bacterium RIFCSPLOWO2_01_FULL_40_23b</name>
    <dbReference type="NCBI Taxonomy" id="1797544"/>
    <lineage>
        <taxon>Bacteria</taxon>
        <taxon>Candidatus Buchananiibacteriota</taxon>
    </lineage>
</organism>
<evidence type="ECO:0000313" key="1">
    <source>
        <dbReference type="EMBL" id="OGY55596.1"/>
    </source>
</evidence>
<accession>A0A1G1YUZ7</accession>
<dbReference type="EMBL" id="MHIN01000010">
    <property type="protein sequence ID" value="OGY55596.1"/>
    <property type="molecule type" value="Genomic_DNA"/>
</dbReference>
<evidence type="ECO:0000313" key="2">
    <source>
        <dbReference type="Proteomes" id="UP000178122"/>
    </source>
</evidence>
<sequence length="141" mass="15963">MDLIKARFTVILHPEADILTLRQTPITIQHHQILVIPLHTLVTRIQHPEPATRILHQHMEPRLTVLPHTGLLHTVRPATLMGHLRMGLLNMVLLNIIHLAMGLPNTVRLATVLPNTEHPRMALLQKVAKLKELQLPVFVNG</sequence>
<dbReference type="Proteomes" id="UP000178122">
    <property type="component" value="Unassembled WGS sequence"/>
</dbReference>
<proteinExistence type="predicted"/>
<comment type="caution">
    <text evidence="1">The sequence shown here is derived from an EMBL/GenBank/DDBJ whole genome shotgun (WGS) entry which is preliminary data.</text>
</comment>
<reference evidence="1 2" key="1">
    <citation type="journal article" date="2016" name="Nat. Commun.">
        <title>Thousands of microbial genomes shed light on interconnected biogeochemical processes in an aquifer system.</title>
        <authorList>
            <person name="Anantharaman K."/>
            <person name="Brown C.T."/>
            <person name="Hug L.A."/>
            <person name="Sharon I."/>
            <person name="Castelle C.J."/>
            <person name="Probst A.J."/>
            <person name="Thomas B.C."/>
            <person name="Singh A."/>
            <person name="Wilkins M.J."/>
            <person name="Karaoz U."/>
            <person name="Brodie E.L."/>
            <person name="Williams K.H."/>
            <person name="Hubbard S.S."/>
            <person name="Banfield J.F."/>
        </authorList>
    </citation>
    <scope>NUCLEOTIDE SEQUENCE [LARGE SCALE GENOMIC DNA]</scope>
</reference>
<gene>
    <name evidence="1" type="ORF">A2912_01630</name>
</gene>